<sequence length="23" mass="2163">MPGLPAARRTVLKGAALAGAAGL</sequence>
<evidence type="ECO:0000313" key="1">
    <source>
        <dbReference type="EMBL" id="NEE09006.1"/>
    </source>
</evidence>
<reference evidence="1" key="1">
    <citation type="submission" date="2020-01" db="EMBL/GenBank/DDBJ databases">
        <title>Insect and environment-associated Actinomycetes.</title>
        <authorList>
            <person name="Currrie C."/>
            <person name="Chevrette M."/>
            <person name="Carlson C."/>
            <person name="Stubbendieck R."/>
            <person name="Wendt-Pienkowski E."/>
        </authorList>
    </citation>
    <scope>NUCLEOTIDE SEQUENCE</scope>
    <source>
        <strain evidence="1">SID7499</strain>
    </source>
</reference>
<dbReference type="EMBL" id="JAAGMN010002180">
    <property type="protein sequence ID" value="NEE09006.1"/>
    <property type="molecule type" value="Genomic_DNA"/>
</dbReference>
<name>A0A6G3WTZ6_9ACTN</name>
<organism evidence="1">
    <name type="scientific">Streptomyces sp. SID7499</name>
    <dbReference type="NCBI Taxonomy" id="2706086"/>
    <lineage>
        <taxon>Bacteria</taxon>
        <taxon>Bacillati</taxon>
        <taxon>Actinomycetota</taxon>
        <taxon>Actinomycetes</taxon>
        <taxon>Kitasatosporales</taxon>
        <taxon>Streptomycetaceae</taxon>
        <taxon>Streptomyces</taxon>
    </lineage>
</organism>
<dbReference type="InterPro" id="IPR006311">
    <property type="entry name" value="TAT_signal"/>
</dbReference>
<feature type="non-terminal residue" evidence="1">
    <location>
        <position position="23"/>
    </location>
</feature>
<dbReference type="AlphaFoldDB" id="A0A6G3WTZ6"/>
<dbReference type="PROSITE" id="PS51318">
    <property type="entry name" value="TAT"/>
    <property type="match status" value="1"/>
</dbReference>
<protein>
    <submittedName>
        <fullName evidence="1">FeS-binding protein</fullName>
    </submittedName>
</protein>
<gene>
    <name evidence="1" type="ORF">G3M58_21435</name>
</gene>
<comment type="caution">
    <text evidence="1">The sequence shown here is derived from an EMBL/GenBank/DDBJ whole genome shotgun (WGS) entry which is preliminary data.</text>
</comment>
<proteinExistence type="predicted"/>
<accession>A0A6G3WTZ6</accession>